<dbReference type="Pfam" id="PF02009">
    <property type="entry name" value="RIFIN"/>
    <property type="match status" value="1"/>
</dbReference>
<name>W7JY31_PLAFO</name>
<reference evidence="3 4" key="1">
    <citation type="submission" date="2013-02" db="EMBL/GenBank/DDBJ databases">
        <title>The Genome Sequence of Plasmodium falciparum NF54.</title>
        <authorList>
            <consortium name="The Broad Institute Genome Sequencing Platform"/>
            <consortium name="The Broad Institute Genome Sequencing Center for Infectious Disease"/>
            <person name="Neafsey D."/>
            <person name="Cheeseman I."/>
            <person name="Volkman S."/>
            <person name="Adams J."/>
            <person name="Walker B."/>
            <person name="Young S.K."/>
            <person name="Zeng Q."/>
            <person name="Gargeya S."/>
            <person name="Fitzgerald M."/>
            <person name="Haas B."/>
            <person name="Abouelleil A."/>
            <person name="Alvarado L."/>
            <person name="Arachchi H.M."/>
            <person name="Berlin A.M."/>
            <person name="Chapman S.B."/>
            <person name="Dewar J."/>
            <person name="Goldberg J."/>
            <person name="Griggs A."/>
            <person name="Gujja S."/>
            <person name="Hansen M."/>
            <person name="Howarth C."/>
            <person name="Imamovic A."/>
            <person name="Larimer J."/>
            <person name="McCowan C."/>
            <person name="Murphy C."/>
            <person name="Neiman D."/>
            <person name="Pearson M."/>
            <person name="Priest M."/>
            <person name="Roberts A."/>
            <person name="Saif S."/>
            <person name="Shea T."/>
            <person name="Sisk P."/>
            <person name="Sykes S."/>
            <person name="Wortman J."/>
            <person name="Nusbaum C."/>
            <person name="Birren B."/>
        </authorList>
    </citation>
    <scope>NUCLEOTIDE SEQUENCE [LARGE SCALE GENOMIC DNA]</scope>
    <source>
        <strain evidence="3 4">NF54</strain>
    </source>
</reference>
<feature type="signal peptide" evidence="2">
    <location>
        <begin position="1"/>
        <end position="19"/>
    </location>
</feature>
<dbReference type="AlphaFoldDB" id="W7JY31"/>
<accession>W7JY31</accession>
<evidence type="ECO:0000256" key="1">
    <source>
        <dbReference type="SAM" id="Phobius"/>
    </source>
</evidence>
<protein>
    <recommendedName>
        <fullName evidence="5">Rifin</fullName>
    </recommendedName>
</protein>
<keyword evidence="1" id="KW-0472">Membrane</keyword>
<keyword evidence="1" id="KW-0812">Transmembrane</keyword>
<gene>
    <name evidence="3" type="ORF">PFNF54_01627</name>
</gene>
<feature type="transmembrane region" description="Helical" evidence="1">
    <location>
        <begin position="264"/>
        <end position="288"/>
    </location>
</feature>
<feature type="chain" id="PRO_5004897003" description="Rifin" evidence="2">
    <location>
        <begin position="20"/>
        <end position="308"/>
    </location>
</feature>
<keyword evidence="2" id="KW-0732">Signal</keyword>
<evidence type="ECO:0000256" key="2">
    <source>
        <dbReference type="SAM" id="SignalP"/>
    </source>
</evidence>
<evidence type="ECO:0000313" key="4">
    <source>
        <dbReference type="Proteomes" id="UP000030673"/>
    </source>
</evidence>
<sequence>MKLYYTKILLFCLPLNILAHSKNKLYMKPHTRTTTSRVLSECDIEKSIYDNNPDMKYVKENFDRQTSQRFEEYKERMIKNRQKCKEQCEKDIKQIILKDKIDKSVEEKIEKVCLRCGCGLGGVAASVGLFGGIGTYCWKISATAAAIEAAKQAGIQAGIDAAIAQIKTTKVFTSIWNVEWTKFINESNYNSIPDLVKVVKDAMTSIEKTCTSTNVDRVCNGILTDSNYFISPVAEAGNKAATVATESAKTTKLGEVAAASYSSYIAIAYSVIALLIILLVMVIIYLILRYRRKKKMKKKAQYTKLLNE</sequence>
<proteinExistence type="predicted"/>
<evidence type="ECO:0008006" key="5">
    <source>
        <dbReference type="Google" id="ProtNLM"/>
    </source>
</evidence>
<dbReference type="EMBL" id="KE123770">
    <property type="protein sequence ID" value="EWC89556.1"/>
    <property type="molecule type" value="Genomic_DNA"/>
</dbReference>
<dbReference type="InterPro" id="IPR006373">
    <property type="entry name" value="VSA_Rifin"/>
</dbReference>
<dbReference type="Proteomes" id="UP000030673">
    <property type="component" value="Unassembled WGS sequence"/>
</dbReference>
<dbReference type="NCBIfam" id="TIGR01477">
    <property type="entry name" value="RIFIN"/>
    <property type="match status" value="1"/>
</dbReference>
<keyword evidence="4" id="KW-1185">Reference proteome</keyword>
<keyword evidence="1" id="KW-1133">Transmembrane helix</keyword>
<organism evidence="3 4">
    <name type="scientific">Plasmodium falciparum (isolate NF54)</name>
    <dbReference type="NCBI Taxonomy" id="5843"/>
    <lineage>
        <taxon>Eukaryota</taxon>
        <taxon>Sar</taxon>
        <taxon>Alveolata</taxon>
        <taxon>Apicomplexa</taxon>
        <taxon>Aconoidasida</taxon>
        <taxon>Haemosporida</taxon>
        <taxon>Plasmodiidae</taxon>
        <taxon>Plasmodium</taxon>
        <taxon>Plasmodium (Laverania)</taxon>
    </lineage>
</organism>
<evidence type="ECO:0000313" key="3">
    <source>
        <dbReference type="EMBL" id="EWC89556.1"/>
    </source>
</evidence>